<accession>A0A0D0C987</accession>
<protein>
    <submittedName>
        <fullName evidence="2">Uncharacterized protein</fullName>
    </submittedName>
</protein>
<evidence type="ECO:0000256" key="1">
    <source>
        <dbReference type="SAM" id="MobiDB-lite"/>
    </source>
</evidence>
<feature type="region of interest" description="Disordered" evidence="1">
    <location>
        <begin position="1"/>
        <end position="54"/>
    </location>
</feature>
<dbReference type="HOGENOM" id="CLU_1787070_0_0_1"/>
<dbReference type="EMBL" id="KN834815">
    <property type="protein sequence ID" value="KIK54507.1"/>
    <property type="molecule type" value="Genomic_DNA"/>
</dbReference>
<sequence length="145" mass="16890">MTSTITSSSPIPSKQPISDRRTRSSMGTFTLKNAKESKRVNDSRRRHMNNEERKKILEDDPLIEPGSVRPRSVTCRICKVIVKLNGRRNYHAHNWKKHMCTTKVLKDNLDAFKTVWEERTTMRRREEAALALLCLREKDVAINVQ</sequence>
<dbReference type="OrthoDB" id="2992301at2759"/>
<keyword evidence="3" id="KW-1185">Reference proteome</keyword>
<reference evidence="2 3" key="1">
    <citation type="submission" date="2014-04" db="EMBL/GenBank/DDBJ databases">
        <title>Evolutionary Origins and Diversification of the Mycorrhizal Mutualists.</title>
        <authorList>
            <consortium name="DOE Joint Genome Institute"/>
            <consortium name="Mycorrhizal Genomics Consortium"/>
            <person name="Kohler A."/>
            <person name="Kuo A."/>
            <person name="Nagy L.G."/>
            <person name="Floudas D."/>
            <person name="Copeland A."/>
            <person name="Barry K.W."/>
            <person name="Cichocki N."/>
            <person name="Veneault-Fourrey C."/>
            <person name="LaButti K."/>
            <person name="Lindquist E.A."/>
            <person name="Lipzen A."/>
            <person name="Lundell T."/>
            <person name="Morin E."/>
            <person name="Murat C."/>
            <person name="Riley R."/>
            <person name="Ohm R."/>
            <person name="Sun H."/>
            <person name="Tunlid A."/>
            <person name="Henrissat B."/>
            <person name="Grigoriev I.V."/>
            <person name="Hibbett D.S."/>
            <person name="Martin F."/>
        </authorList>
    </citation>
    <scope>NUCLEOTIDE SEQUENCE [LARGE SCALE GENOMIC DNA]</scope>
    <source>
        <strain evidence="2 3">FD-317 M1</strain>
    </source>
</reference>
<name>A0A0D0C987_9AGAR</name>
<feature type="compositionally biased region" description="Basic and acidic residues" evidence="1">
    <location>
        <begin position="33"/>
        <end position="54"/>
    </location>
</feature>
<dbReference type="AlphaFoldDB" id="A0A0D0C987"/>
<organism evidence="2 3">
    <name type="scientific">Collybiopsis luxurians FD-317 M1</name>
    <dbReference type="NCBI Taxonomy" id="944289"/>
    <lineage>
        <taxon>Eukaryota</taxon>
        <taxon>Fungi</taxon>
        <taxon>Dikarya</taxon>
        <taxon>Basidiomycota</taxon>
        <taxon>Agaricomycotina</taxon>
        <taxon>Agaricomycetes</taxon>
        <taxon>Agaricomycetidae</taxon>
        <taxon>Agaricales</taxon>
        <taxon>Marasmiineae</taxon>
        <taxon>Omphalotaceae</taxon>
        <taxon>Collybiopsis</taxon>
        <taxon>Collybiopsis luxurians</taxon>
    </lineage>
</organism>
<gene>
    <name evidence="2" type="ORF">GYMLUDRAFT_249440</name>
</gene>
<feature type="compositionally biased region" description="Low complexity" evidence="1">
    <location>
        <begin position="1"/>
        <end position="16"/>
    </location>
</feature>
<proteinExistence type="predicted"/>
<dbReference type="Proteomes" id="UP000053593">
    <property type="component" value="Unassembled WGS sequence"/>
</dbReference>
<evidence type="ECO:0000313" key="3">
    <source>
        <dbReference type="Proteomes" id="UP000053593"/>
    </source>
</evidence>
<evidence type="ECO:0000313" key="2">
    <source>
        <dbReference type="EMBL" id="KIK54507.1"/>
    </source>
</evidence>